<sequence length="350" mass="39137">MRQLFVKLKQNPPPDMMPPPPTSAKDGKDAKDENNGKDAEDVKGEKDGKSENEGKDAKNGKPPTQIAAAAAAADENKPASPSKDIAMSSSLDSSKLDALVAAVAEEAKSIPAHPPPAPSPHHFPLDLWPKDSLLPRRPCPPLPPDHFWLVHTWPKGFCSNSSVHCPQPNNLPLELTIHGWWPVDRKDSTLNNYRQVGPINYLFTGEAGEELYTEMKNNWPNLTSPIEYRYGHIAFWEKEWARHGICSCFEPRLYFETALALKRTINVSQALRANGIKPGIEYPRRRFVKALRRKIPRLSFAMRCGDKNGTKILIEIRVCTSETHAISCSQRLNDNCGSCYIKLVSEIEPF</sequence>
<proteinExistence type="predicted"/>
<protein>
    <submittedName>
        <fullName evidence="1">Uncharacterized protein</fullName>
    </submittedName>
</protein>
<comment type="caution">
    <text evidence="1">The sequence shown here is derived from an EMBL/GenBank/DDBJ whole genome shotgun (WGS) entry which is preliminary data.</text>
</comment>
<organism evidence="1 2">
    <name type="scientific">Populus trichocarpa</name>
    <name type="common">Western balsam poplar</name>
    <name type="synonym">Populus balsamifera subsp. trichocarpa</name>
    <dbReference type="NCBI Taxonomy" id="3694"/>
    <lineage>
        <taxon>Eukaryota</taxon>
        <taxon>Viridiplantae</taxon>
        <taxon>Streptophyta</taxon>
        <taxon>Embryophyta</taxon>
        <taxon>Tracheophyta</taxon>
        <taxon>Spermatophyta</taxon>
        <taxon>Magnoliopsida</taxon>
        <taxon>eudicotyledons</taxon>
        <taxon>Gunneridae</taxon>
        <taxon>Pentapetalae</taxon>
        <taxon>rosids</taxon>
        <taxon>fabids</taxon>
        <taxon>Malpighiales</taxon>
        <taxon>Salicaceae</taxon>
        <taxon>Saliceae</taxon>
        <taxon>Populus</taxon>
    </lineage>
</organism>
<reference evidence="1 2" key="1">
    <citation type="journal article" date="2006" name="Science">
        <title>The genome of black cottonwood, Populus trichocarpa (Torr. &amp; Gray).</title>
        <authorList>
            <person name="Tuskan G.A."/>
            <person name="Difazio S."/>
            <person name="Jansson S."/>
            <person name="Bohlmann J."/>
            <person name="Grigoriev I."/>
            <person name="Hellsten U."/>
            <person name="Putnam N."/>
            <person name="Ralph S."/>
            <person name="Rombauts S."/>
            <person name="Salamov A."/>
            <person name="Schein J."/>
            <person name="Sterck L."/>
            <person name="Aerts A."/>
            <person name="Bhalerao R.R."/>
            <person name="Bhalerao R.P."/>
            <person name="Blaudez D."/>
            <person name="Boerjan W."/>
            <person name="Brun A."/>
            <person name="Brunner A."/>
            <person name="Busov V."/>
            <person name="Campbell M."/>
            <person name="Carlson J."/>
            <person name="Chalot M."/>
            <person name="Chapman J."/>
            <person name="Chen G.L."/>
            <person name="Cooper D."/>
            <person name="Coutinho P.M."/>
            <person name="Couturier J."/>
            <person name="Covert S."/>
            <person name="Cronk Q."/>
            <person name="Cunningham R."/>
            <person name="Davis J."/>
            <person name="Degroeve S."/>
            <person name="Dejardin A."/>
            <person name="Depamphilis C."/>
            <person name="Detter J."/>
            <person name="Dirks B."/>
            <person name="Dubchak I."/>
            <person name="Duplessis S."/>
            <person name="Ehlting J."/>
            <person name="Ellis B."/>
            <person name="Gendler K."/>
            <person name="Goodstein D."/>
            <person name="Gribskov M."/>
            <person name="Grimwood J."/>
            <person name="Groover A."/>
            <person name="Gunter L."/>
            <person name="Hamberger B."/>
            <person name="Heinze B."/>
            <person name="Helariutta Y."/>
            <person name="Henrissat B."/>
            <person name="Holligan D."/>
            <person name="Holt R."/>
            <person name="Huang W."/>
            <person name="Islam-Faridi N."/>
            <person name="Jones S."/>
            <person name="Jones-Rhoades M."/>
            <person name="Jorgensen R."/>
            <person name="Joshi C."/>
            <person name="Kangasjarvi J."/>
            <person name="Karlsson J."/>
            <person name="Kelleher C."/>
            <person name="Kirkpatrick R."/>
            <person name="Kirst M."/>
            <person name="Kohler A."/>
            <person name="Kalluri U."/>
            <person name="Larimer F."/>
            <person name="Leebens-Mack J."/>
            <person name="Leple J.C."/>
            <person name="Locascio P."/>
            <person name="Lou Y."/>
            <person name="Lucas S."/>
            <person name="Martin F."/>
            <person name="Montanini B."/>
            <person name="Napoli C."/>
            <person name="Nelson D.R."/>
            <person name="Nelson C."/>
            <person name="Nieminen K."/>
            <person name="Nilsson O."/>
            <person name="Pereda V."/>
            <person name="Peter G."/>
            <person name="Philippe R."/>
            <person name="Pilate G."/>
            <person name="Poliakov A."/>
            <person name="Razumovskaya J."/>
            <person name="Richardson P."/>
            <person name="Rinaldi C."/>
            <person name="Ritland K."/>
            <person name="Rouze P."/>
            <person name="Ryaboy D."/>
            <person name="Schmutz J."/>
            <person name="Schrader J."/>
            <person name="Segerman B."/>
            <person name="Shin H."/>
            <person name="Siddiqui A."/>
            <person name="Sterky F."/>
            <person name="Terry A."/>
            <person name="Tsai C.J."/>
            <person name="Uberbacher E."/>
            <person name="Unneberg P."/>
            <person name="Vahala J."/>
            <person name="Wall K."/>
            <person name="Wessler S."/>
            <person name="Yang G."/>
            <person name="Yin T."/>
            <person name="Douglas C."/>
            <person name="Marra M."/>
            <person name="Sandberg G."/>
            <person name="Van de Peer Y."/>
            <person name="Rokhsar D."/>
        </authorList>
    </citation>
    <scope>NUCLEOTIDE SEQUENCE [LARGE SCALE GENOMIC DNA]</scope>
    <source>
        <strain evidence="2">cv. Nisqually</strain>
    </source>
</reference>
<keyword evidence="2" id="KW-1185">Reference proteome</keyword>
<evidence type="ECO:0000313" key="2">
    <source>
        <dbReference type="Proteomes" id="UP000006729"/>
    </source>
</evidence>
<accession>A0ACC0S4K8</accession>
<name>A0ACC0S4K8_POPTR</name>
<evidence type="ECO:0000313" key="1">
    <source>
        <dbReference type="EMBL" id="KAI9383816.1"/>
    </source>
</evidence>
<dbReference type="Proteomes" id="UP000006729">
    <property type="component" value="Chromosome 13"/>
</dbReference>
<dbReference type="EMBL" id="CM009302">
    <property type="protein sequence ID" value="KAI9383816.1"/>
    <property type="molecule type" value="Genomic_DNA"/>
</dbReference>
<gene>
    <name evidence="1" type="ORF">POPTR_013G134400v4</name>
</gene>